<evidence type="ECO:0000313" key="2">
    <source>
        <dbReference type="EMBL" id="SFT60261.1"/>
    </source>
</evidence>
<keyword evidence="3" id="KW-1185">Reference proteome</keyword>
<gene>
    <name evidence="2" type="ORF">SAMN04487904_104199</name>
</gene>
<name>A0A1I6ZCP0_9ACTN</name>
<sequence length="54" mass="5215">MGAVAARDRGGGRPLANPVLPPPRWSGVASVAGSDAGCGCGRGRAGRIAGRQGS</sequence>
<reference evidence="3" key="1">
    <citation type="submission" date="2016-10" db="EMBL/GenBank/DDBJ databases">
        <authorList>
            <person name="Varghese N."/>
            <person name="Submissions S."/>
        </authorList>
    </citation>
    <scope>NUCLEOTIDE SEQUENCE [LARGE SCALE GENOMIC DNA]</scope>
    <source>
        <strain evidence="3">DSM 45501</strain>
    </source>
</reference>
<protein>
    <submittedName>
        <fullName evidence="2">Uncharacterized protein</fullName>
    </submittedName>
</protein>
<dbReference type="EMBL" id="FPAT01000004">
    <property type="protein sequence ID" value="SFT60261.1"/>
    <property type="molecule type" value="Genomic_DNA"/>
</dbReference>
<dbReference type="Proteomes" id="UP000199165">
    <property type="component" value="Unassembled WGS sequence"/>
</dbReference>
<proteinExistence type="predicted"/>
<feature type="region of interest" description="Disordered" evidence="1">
    <location>
        <begin position="1"/>
        <end position="32"/>
    </location>
</feature>
<dbReference type="AlphaFoldDB" id="A0A1I6ZCP0"/>
<evidence type="ECO:0000313" key="3">
    <source>
        <dbReference type="Proteomes" id="UP000199165"/>
    </source>
</evidence>
<feature type="compositionally biased region" description="Basic and acidic residues" evidence="1">
    <location>
        <begin position="1"/>
        <end position="11"/>
    </location>
</feature>
<evidence type="ECO:0000256" key="1">
    <source>
        <dbReference type="SAM" id="MobiDB-lite"/>
    </source>
</evidence>
<accession>A0A1I6ZCP0</accession>
<organism evidence="2 3">
    <name type="scientific">Actinopolyspora righensis</name>
    <dbReference type="NCBI Taxonomy" id="995060"/>
    <lineage>
        <taxon>Bacteria</taxon>
        <taxon>Bacillati</taxon>
        <taxon>Actinomycetota</taxon>
        <taxon>Actinomycetes</taxon>
        <taxon>Actinopolysporales</taxon>
        <taxon>Actinopolysporaceae</taxon>
        <taxon>Actinopolyspora</taxon>
        <taxon>Actinopolyspora alba group</taxon>
    </lineage>
</organism>